<dbReference type="SUPFAM" id="SSF56601">
    <property type="entry name" value="beta-lactamase/transpeptidase-like"/>
    <property type="match status" value="1"/>
</dbReference>
<proteinExistence type="inferred from homology"/>
<dbReference type="PANTHER" id="PTHR46825">
    <property type="entry name" value="D-ALANYL-D-ALANINE-CARBOXYPEPTIDASE/ENDOPEPTIDASE AMPH"/>
    <property type="match status" value="1"/>
</dbReference>
<protein>
    <recommendedName>
        <fullName evidence="6">Beta-lactamase-related domain-containing protein</fullName>
    </recommendedName>
</protein>
<organism evidence="4 5">
    <name type="scientific">Zasmidium cellare ATCC 36951</name>
    <dbReference type="NCBI Taxonomy" id="1080233"/>
    <lineage>
        <taxon>Eukaryota</taxon>
        <taxon>Fungi</taxon>
        <taxon>Dikarya</taxon>
        <taxon>Ascomycota</taxon>
        <taxon>Pezizomycotina</taxon>
        <taxon>Dothideomycetes</taxon>
        <taxon>Dothideomycetidae</taxon>
        <taxon>Mycosphaerellales</taxon>
        <taxon>Mycosphaerellaceae</taxon>
        <taxon>Zasmidium</taxon>
    </lineage>
</organism>
<dbReference type="InterPro" id="IPR001466">
    <property type="entry name" value="Beta-lactam-related"/>
</dbReference>
<dbReference type="Gene3D" id="3.40.630.30">
    <property type="match status" value="1"/>
</dbReference>
<dbReference type="Pfam" id="PF00144">
    <property type="entry name" value="Beta-lactamase"/>
    <property type="match status" value="1"/>
</dbReference>
<feature type="domain" description="N-acetyltransferase" evidence="3">
    <location>
        <begin position="408"/>
        <end position="493"/>
    </location>
</feature>
<evidence type="ECO:0000259" key="2">
    <source>
        <dbReference type="Pfam" id="PF00144"/>
    </source>
</evidence>
<accession>A0A6A6CZ54</accession>
<dbReference type="EMBL" id="ML993583">
    <property type="protein sequence ID" value="KAF2171480.1"/>
    <property type="molecule type" value="Genomic_DNA"/>
</dbReference>
<gene>
    <name evidence="4" type="ORF">M409DRAFT_50915</name>
</gene>
<dbReference type="OrthoDB" id="5946976at2759"/>
<dbReference type="InterPro" id="IPR000182">
    <property type="entry name" value="GNAT_dom"/>
</dbReference>
<comment type="similarity">
    <text evidence="1">Belongs to the peptidase S12 family.</text>
</comment>
<evidence type="ECO:0000313" key="4">
    <source>
        <dbReference type="EMBL" id="KAF2171480.1"/>
    </source>
</evidence>
<dbReference type="InterPro" id="IPR016181">
    <property type="entry name" value="Acyl_CoA_acyltransferase"/>
</dbReference>
<dbReference type="InterPro" id="IPR012338">
    <property type="entry name" value="Beta-lactam/transpept-like"/>
</dbReference>
<dbReference type="Gene3D" id="3.40.710.10">
    <property type="entry name" value="DD-peptidase/beta-lactamase superfamily"/>
    <property type="match status" value="1"/>
</dbReference>
<evidence type="ECO:0000259" key="3">
    <source>
        <dbReference type="Pfam" id="PF13302"/>
    </source>
</evidence>
<dbReference type="SUPFAM" id="SSF55729">
    <property type="entry name" value="Acyl-CoA N-acyltransferases (Nat)"/>
    <property type="match status" value="1"/>
</dbReference>
<evidence type="ECO:0000256" key="1">
    <source>
        <dbReference type="ARBA" id="ARBA00038215"/>
    </source>
</evidence>
<dbReference type="Pfam" id="PF13302">
    <property type="entry name" value="Acetyltransf_3"/>
    <property type="match status" value="1"/>
</dbReference>
<dbReference type="Proteomes" id="UP000799537">
    <property type="component" value="Unassembled WGS sequence"/>
</dbReference>
<keyword evidence="5" id="KW-1185">Reference proteome</keyword>
<dbReference type="GeneID" id="54564942"/>
<dbReference type="GO" id="GO:0016747">
    <property type="term" value="F:acyltransferase activity, transferring groups other than amino-acyl groups"/>
    <property type="evidence" value="ECO:0007669"/>
    <property type="project" value="InterPro"/>
</dbReference>
<dbReference type="InterPro" id="IPR050491">
    <property type="entry name" value="AmpC-like"/>
</dbReference>
<reference evidence="4" key="1">
    <citation type="journal article" date="2020" name="Stud. Mycol.">
        <title>101 Dothideomycetes genomes: a test case for predicting lifestyles and emergence of pathogens.</title>
        <authorList>
            <person name="Haridas S."/>
            <person name="Albert R."/>
            <person name="Binder M."/>
            <person name="Bloem J."/>
            <person name="Labutti K."/>
            <person name="Salamov A."/>
            <person name="Andreopoulos B."/>
            <person name="Baker S."/>
            <person name="Barry K."/>
            <person name="Bills G."/>
            <person name="Bluhm B."/>
            <person name="Cannon C."/>
            <person name="Castanera R."/>
            <person name="Culley D."/>
            <person name="Daum C."/>
            <person name="Ezra D."/>
            <person name="Gonzalez J."/>
            <person name="Henrissat B."/>
            <person name="Kuo A."/>
            <person name="Liang C."/>
            <person name="Lipzen A."/>
            <person name="Lutzoni F."/>
            <person name="Magnuson J."/>
            <person name="Mondo S."/>
            <person name="Nolan M."/>
            <person name="Ohm R."/>
            <person name="Pangilinan J."/>
            <person name="Park H.-J."/>
            <person name="Ramirez L."/>
            <person name="Alfaro M."/>
            <person name="Sun H."/>
            <person name="Tritt A."/>
            <person name="Yoshinaga Y."/>
            <person name="Zwiers L.-H."/>
            <person name="Turgeon B."/>
            <person name="Goodwin S."/>
            <person name="Spatafora J."/>
            <person name="Crous P."/>
            <person name="Grigoriev I."/>
        </authorList>
    </citation>
    <scope>NUCLEOTIDE SEQUENCE</scope>
    <source>
        <strain evidence="4">ATCC 36951</strain>
    </source>
</reference>
<dbReference type="PANTHER" id="PTHR46825:SF7">
    <property type="entry name" value="D-ALANYL-D-ALANINE CARBOXYPEPTIDASE"/>
    <property type="match status" value="1"/>
</dbReference>
<evidence type="ECO:0000313" key="5">
    <source>
        <dbReference type="Proteomes" id="UP000799537"/>
    </source>
</evidence>
<feature type="domain" description="Beta-lactamase-related" evidence="2">
    <location>
        <begin position="22"/>
        <end position="321"/>
    </location>
</feature>
<dbReference type="AlphaFoldDB" id="A0A6A6CZ54"/>
<evidence type="ECO:0008006" key="6">
    <source>
        <dbReference type="Google" id="ProtNLM"/>
    </source>
</evidence>
<sequence>MEQPHRLDHIKSILRDNIIAGGFSAAIASNNSTPIQIHSGHANIAQNEPLTSTHLFGIGSITKVFIAVVIFQLVEENRLSLTDTVSEYLSDKFLHDIDNAASATIAQLLSHEAGVDSWEDDPKWIVDGRGANINVKRLWGKSDTLEYVRRPRRTAPEQGNWYYSNKNYTLLGLIIEKITNNTAEGEMVAGRNHYATKQFHERAGVSPEFPFVLPDIFDATGSNLSVSWTAGGMMSSTSDFCKFALALRDGRLLEPRSWKIMRGWRTTTIEGHEMGHGIFRMTLPGKGSWLGHSGGVLGFSTGLWWKEDEDCVVCVMGNCGTVHAGKVDRDVNETTMSSSTLSRTISTPRLTIRLTDPDNEEDCKVILTFYDPVTRPDMQTPSDIPKKSEANMIKPDLCTLAVPPKGVFHLIFVNDSPDTSPIGFIGFSCRPNWPCSDLGYKLLPACRGKGYASEAGKAVLSFWRDEVGVKEICAPIGVANVASQRVAENIGFVRDREFHGNGEGWKKAGGDEGEVAYVLPGMEGRIDWDSMELE</sequence>
<dbReference type="RefSeq" id="XP_033672369.1">
    <property type="nucleotide sequence ID" value="XM_033811670.1"/>
</dbReference>
<name>A0A6A6CZ54_ZASCE</name>